<comment type="caution">
    <text evidence="3">The sequence shown here is derived from an EMBL/GenBank/DDBJ whole genome shotgun (WGS) entry which is preliminary data.</text>
</comment>
<feature type="transmembrane region" description="Helical" evidence="1">
    <location>
        <begin position="71"/>
        <end position="92"/>
    </location>
</feature>
<dbReference type="Gene3D" id="1.10.167.10">
    <property type="entry name" value="Regulator of G-protein Signalling 4, domain 2"/>
    <property type="match status" value="1"/>
</dbReference>
<dbReference type="InterPro" id="IPR044926">
    <property type="entry name" value="RGS_subdomain_2"/>
</dbReference>
<sequence length="551" mass="62916">MSSSVDTLSAQRVDADGNVLDDPLSPQVETFILVFYFTLGAVFTLYIAITTFLFYRLGLNIREVQLRSRGLVLLQSATLLILTLLTSTYSALSFRGYPCFLHWWGFHLCIVLTSYAITARSLRYFYLVHMNWAKCHARLKTTADLDMVTLLHNQSNGSPLGNVSITDKRFRVDLHDGMKNVAPTRGFLGSLVRKYPGFFSNDYALSRVFMVLGSGVLLYVIFVQIFSPNFSLSPLATRCQFDWSYYVILIWLGLHVVVVYPVLVYHLWGLKDAYGIYQDLLVTSIAVTVGTVIFIIWTFVPTLWLRVFSTNMWLFITVQVMHTSSVTLPVLRALRSRRRPTAYVNQQRQQRLNSSLENRPKEAVKDFPMYTIGADWDSQFIQLVDDPAGRSTLKNWASEYFCMELVLFLEEFQELKEFVEGMYSLPQDATTVASPNAFAGSQSHPLHRPSANIQDTWEYYEKHHAESKETSFVTQSLVVEGASLKLAYVMFYQRFLDPASDMCVPISPITLAGLAKRLGASQCPITVFDDVHRDVMMLLYSDVYLKRHKNQ</sequence>
<feature type="transmembrane region" description="Helical" evidence="1">
    <location>
        <begin position="104"/>
        <end position="122"/>
    </location>
</feature>
<evidence type="ECO:0000259" key="2">
    <source>
        <dbReference type="PROSITE" id="PS50132"/>
    </source>
</evidence>
<dbReference type="InterPro" id="IPR016137">
    <property type="entry name" value="RGS"/>
</dbReference>
<protein>
    <recommendedName>
        <fullName evidence="2">RGS domain-containing protein</fullName>
    </recommendedName>
</protein>
<dbReference type="EMBL" id="JANBPY010002419">
    <property type="protein sequence ID" value="KAJ1955077.1"/>
    <property type="molecule type" value="Genomic_DNA"/>
</dbReference>
<proteinExistence type="predicted"/>
<gene>
    <name evidence="3" type="ORF">IWQ62_005612</name>
</gene>
<dbReference type="InterPro" id="IPR036305">
    <property type="entry name" value="RGS_sf"/>
</dbReference>
<dbReference type="OrthoDB" id="196547at2759"/>
<organism evidence="3 4">
    <name type="scientific">Dispira parvispora</name>
    <dbReference type="NCBI Taxonomy" id="1520584"/>
    <lineage>
        <taxon>Eukaryota</taxon>
        <taxon>Fungi</taxon>
        <taxon>Fungi incertae sedis</taxon>
        <taxon>Zoopagomycota</taxon>
        <taxon>Kickxellomycotina</taxon>
        <taxon>Dimargaritomycetes</taxon>
        <taxon>Dimargaritales</taxon>
        <taxon>Dimargaritaceae</taxon>
        <taxon>Dispira</taxon>
    </lineage>
</organism>
<feature type="transmembrane region" description="Helical" evidence="1">
    <location>
        <begin position="312"/>
        <end position="331"/>
    </location>
</feature>
<feature type="transmembrane region" description="Helical" evidence="1">
    <location>
        <begin position="245"/>
        <end position="268"/>
    </location>
</feature>
<feature type="domain" description="RGS" evidence="2">
    <location>
        <begin position="379"/>
        <end position="551"/>
    </location>
</feature>
<dbReference type="PROSITE" id="PS50132">
    <property type="entry name" value="RGS"/>
    <property type="match status" value="1"/>
</dbReference>
<keyword evidence="1" id="KW-0472">Membrane</keyword>
<feature type="transmembrane region" description="Helical" evidence="1">
    <location>
        <begin position="204"/>
        <end position="225"/>
    </location>
</feature>
<reference evidence="3" key="1">
    <citation type="submission" date="2022-07" db="EMBL/GenBank/DDBJ databases">
        <title>Phylogenomic reconstructions and comparative analyses of Kickxellomycotina fungi.</title>
        <authorList>
            <person name="Reynolds N.K."/>
            <person name="Stajich J.E."/>
            <person name="Barry K."/>
            <person name="Grigoriev I.V."/>
            <person name="Crous P."/>
            <person name="Smith M.E."/>
        </authorList>
    </citation>
    <scope>NUCLEOTIDE SEQUENCE</scope>
    <source>
        <strain evidence="3">RSA 1196</strain>
    </source>
</reference>
<dbReference type="Proteomes" id="UP001150925">
    <property type="component" value="Unassembled WGS sequence"/>
</dbReference>
<name>A0A9W8DZG4_9FUNG</name>
<evidence type="ECO:0000313" key="3">
    <source>
        <dbReference type="EMBL" id="KAJ1955077.1"/>
    </source>
</evidence>
<evidence type="ECO:0000313" key="4">
    <source>
        <dbReference type="Proteomes" id="UP001150925"/>
    </source>
</evidence>
<keyword evidence="1" id="KW-1133">Transmembrane helix</keyword>
<accession>A0A9W8DZG4</accession>
<keyword evidence="1" id="KW-0812">Transmembrane</keyword>
<feature type="transmembrane region" description="Helical" evidence="1">
    <location>
        <begin position="31"/>
        <end position="59"/>
    </location>
</feature>
<dbReference type="AlphaFoldDB" id="A0A9W8DZG4"/>
<dbReference type="SUPFAM" id="SSF48097">
    <property type="entry name" value="Regulator of G-protein signaling, RGS"/>
    <property type="match status" value="1"/>
</dbReference>
<keyword evidence="4" id="KW-1185">Reference proteome</keyword>
<evidence type="ECO:0000256" key="1">
    <source>
        <dbReference type="SAM" id="Phobius"/>
    </source>
</evidence>
<feature type="transmembrane region" description="Helical" evidence="1">
    <location>
        <begin position="280"/>
        <end position="300"/>
    </location>
</feature>